<dbReference type="PANTHER" id="PTHR34979:SF1">
    <property type="entry name" value="INNER MEMBRANE PROTEIN YGAZ"/>
    <property type="match status" value="1"/>
</dbReference>
<dbReference type="PANTHER" id="PTHR34979">
    <property type="entry name" value="INNER MEMBRANE PROTEIN YGAZ"/>
    <property type="match status" value="1"/>
</dbReference>
<keyword evidence="4" id="KW-1003">Cell membrane</keyword>
<feature type="transmembrane region" description="Helical" evidence="8">
    <location>
        <begin position="133"/>
        <end position="159"/>
    </location>
</feature>
<sequence length="230" mass="23944">MDKRSSFLQGVRDLSPILLGVLPFGLICGAVGVAAGMPEWAATSLSAIVFAGASQLVAVQLMDQNASVAVVILTGLIINARFLMYSASIAPHLKDASPLGKLGLAYLLTDQAYATSVFRFGRDDLPMPDKIRYYLGAGLTLWVAFNLTTALGAYLGAIIPPQWELDFAIPLTFTALVIPAVKDRPAALAAAAAGCVALLAVGLPYNLGLMAAAVCGIAAGCLAEREQRHG</sequence>
<accession>A0ABN6RYI7</accession>
<proteinExistence type="inferred from homology"/>
<dbReference type="EMBL" id="AP026708">
    <property type="protein sequence ID" value="BDQ34506.1"/>
    <property type="molecule type" value="Genomic_DNA"/>
</dbReference>
<evidence type="ECO:0000256" key="3">
    <source>
        <dbReference type="ARBA" id="ARBA00022448"/>
    </source>
</evidence>
<evidence type="ECO:0000256" key="5">
    <source>
        <dbReference type="ARBA" id="ARBA00022692"/>
    </source>
</evidence>
<keyword evidence="10" id="KW-1185">Reference proteome</keyword>
<evidence type="ECO:0000256" key="2">
    <source>
        <dbReference type="ARBA" id="ARBA00010735"/>
    </source>
</evidence>
<comment type="similarity">
    <text evidence="2">Belongs to the AzlC family.</text>
</comment>
<organism evidence="9 10">
    <name type="scientific">Pseudodesulfovibrio portus</name>
    <dbReference type="NCBI Taxonomy" id="231439"/>
    <lineage>
        <taxon>Bacteria</taxon>
        <taxon>Pseudomonadati</taxon>
        <taxon>Thermodesulfobacteriota</taxon>
        <taxon>Desulfovibrionia</taxon>
        <taxon>Desulfovibrionales</taxon>
        <taxon>Desulfovibrionaceae</taxon>
    </lineage>
</organism>
<dbReference type="InterPro" id="IPR011606">
    <property type="entry name" value="Brnchd-chn_aa_trnsp_permease"/>
</dbReference>
<feature type="transmembrane region" description="Helical" evidence="8">
    <location>
        <begin position="66"/>
        <end position="84"/>
    </location>
</feature>
<name>A0ABN6RYI7_9BACT</name>
<dbReference type="RefSeq" id="WP_264981409.1">
    <property type="nucleotide sequence ID" value="NZ_AP026708.1"/>
</dbReference>
<evidence type="ECO:0000313" key="10">
    <source>
        <dbReference type="Proteomes" id="UP001061361"/>
    </source>
</evidence>
<dbReference type="Proteomes" id="UP001061361">
    <property type="component" value="Chromosome"/>
</dbReference>
<comment type="subcellular location">
    <subcellularLocation>
        <location evidence="1">Cell membrane</location>
        <topology evidence="1">Multi-pass membrane protein</topology>
    </subcellularLocation>
</comment>
<evidence type="ECO:0000256" key="4">
    <source>
        <dbReference type="ARBA" id="ARBA00022475"/>
    </source>
</evidence>
<gene>
    <name evidence="9" type="ORF">JCM14722_20480</name>
</gene>
<evidence type="ECO:0000256" key="8">
    <source>
        <dbReference type="SAM" id="Phobius"/>
    </source>
</evidence>
<feature type="transmembrane region" description="Helical" evidence="8">
    <location>
        <begin position="40"/>
        <end position="59"/>
    </location>
</feature>
<feature type="transmembrane region" description="Helical" evidence="8">
    <location>
        <begin position="186"/>
        <end position="203"/>
    </location>
</feature>
<keyword evidence="7 8" id="KW-0472">Membrane</keyword>
<keyword evidence="3" id="KW-0813">Transport</keyword>
<feature type="transmembrane region" description="Helical" evidence="8">
    <location>
        <begin position="104"/>
        <end position="121"/>
    </location>
</feature>
<protein>
    <submittedName>
        <fullName evidence="9">Branched-chain amino acid transporter AzlC</fullName>
    </submittedName>
</protein>
<reference evidence="9" key="1">
    <citation type="submission" date="2022-08" db="EMBL/GenBank/DDBJ databases">
        <title>Genome Sequence of the sulphate-reducing bacterium, Pseudodesulfovibrio portus JCM14722.</title>
        <authorList>
            <person name="Kondo R."/>
            <person name="Kataoka T."/>
        </authorList>
    </citation>
    <scope>NUCLEOTIDE SEQUENCE</scope>
    <source>
        <strain evidence="9">JCM 14722</strain>
    </source>
</reference>
<keyword evidence="5 8" id="KW-0812">Transmembrane</keyword>
<evidence type="ECO:0000256" key="6">
    <source>
        <dbReference type="ARBA" id="ARBA00022989"/>
    </source>
</evidence>
<feature type="transmembrane region" description="Helical" evidence="8">
    <location>
        <begin position="14"/>
        <end position="34"/>
    </location>
</feature>
<evidence type="ECO:0000313" key="9">
    <source>
        <dbReference type="EMBL" id="BDQ34506.1"/>
    </source>
</evidence>
<evidence type="ECO:0000256" key="7">
    <source>
        <dbReference type="ARBA" id="ARBA00023136"/>
    </source>
</evidence>
<evidence type="ECO:0000256" key="1">
    <source>
        <dbReference type="ARBA" id="ARBA00004651"/>
    </source>
</evidence>
<keyword evidence="6 8" id="KW-1133">Transmembrane helix</keyword>
<dbReference type="Pfam" id="PF03591">
    <property type="entry name" value="AzlC"/>
    <property type="match status" value="1"/>
</dbReference>